<accession>A0A8J1XGR5</accession>
<dbReference type="PROSITE" id="PS00028">
    <property type="entry name" value="ZINC_FINGER_C2H2_1"/>
    <property type="match status" value="2"/>
</dbReference>
<dbReference type="AlphaFoldDB" id="A0A8J1XGR5"/>
<feature type="compositionally biased region" description="Basic and acidic residues" evidence="1">
    <location>
        <begin position="293"/>
        <end position="302"/>
    </location>
</feature>
<sequence>MTMNGSAGDKILVNVSSNMMTGCQGIQYANNFQIQQNNELHQQHQQLHQQQVSNPNVTPVQMYRGVGVPTQLKYNSIVQGVPQGGQILIPNGIHSSNSNFQIGQIMNGSVVAFNNQIQNYPAVSSQNIPTVTSQNIPTASQNVPVVSSQNMPIVTSHNMPIASSHNVPIVSSQNIPIVTSHSMPIVSTQNIPIATSQNIPLVTSNYVPNQANILNTTTPGVNTPQEASIWTQPVKSNSNESVNEDLGLDDATREKIIKNALTKGKDSIELIKHNTDLVINVTPVKPEPGSPKKTTEKDEDLKKKKLAEGTPDSRGPVHCECCKKKFTRKSNLVRHMKQYHDYKPKSYKQHSKCIVESCNKVFPMIKKLVDHMEADHKLEVGLKSLTFESVSDFEKWKMEEEKTTCAFFRKETHTRINKQGGKRTYFVCNRSGTSGPHTKNYKPPKTNRRRHAGSCRIDGLCLSRMTVHESPEGVVGVKYLSKHSNHNPAYDGAKFLPKRVAGKEKKKKKFGGKSKAKQEETEGLINNKITIIKQYMEDPIIRANALDNIEQVLDQVILHCEDTIANPEFLPPLPKKKKYPMDKSKKIRRSHHPVQNNTNHVPQSASVEAQNQQQHKGLQDLLDVCNLTTQPNEAISQGFTPNIYPVRTIPHPQNMVAPNTSYVYEVITPAQPTTWTGPTHQATLG</sequence>
<dbReference type="InterPro" id="IPR036236">
    <property type="entry name" value="Znf_C2H2_sf"/>
</dbReference>
<keyword evidence="3" id="KW-1185">Reference proteome</keyword>
<feature type="compositionally biased region" description="Polar residues" evidence="1">
    <location>
        <begin position="593"/>
        <end position="615"/>
    </location>
</feature>
<gene>
    <name evidence="2" type="ORF">OFUS_LOCUS10228</name>
</gene>
<dbReference type="InterPro" id="IPR052797">
    <property type="entry name" value="RegFact_GeneExpr_CellDeath"/>
</dbReference>
<name>A0A8J1XGR5_OWEFU</name>
<dbReference type="PANTHER" id="PTHR33936:SF24">
    <property type="entry name" value="C2H2-TYPE DOMAIN-CONTAINING PROTEIN"/>
    <property type="match status" value="1"/>
</dbReference>
<proteinExistence type="predicted"/>
<evidence type="ECO:0000256" key="1">
    <source>
        <dbReference type="SAM" id="MobiDB-lite"/>
    </source>
</evidence>
<dbReference type="InterPro" id="IPR013087">
    <property type="entry name" value="Znf_C2H2_type"/>
</dbReference>
<feature type="region of interest" description="Disordered" evidence="1">
    <location>
        <begin position="569"/>
        <end position="615"/>
    </location>
</feature>
<dbReference type="SMART" id="SM00355">
    <property type="entry name" value="ZnF_C2H2"/>
    <property type="match status" value="2"/>
</dbReference>
<dbReference type="PROSITE" id="PS50157">
    <property type="entry name" value="ZINC_FINGER_C2H2_2"/>
    <property type="match status" value="1"/>
</dbReference>
<evidence type="ECO:0000313" key="3">
    <source>
        <dbReference type="Proteomes" id="UP000749559"/>
    </source>
</evidence>
<dbReference type="PANTHER" id="PTHR33936">
    <property type="entry name" value="PROTEIN CBG17840"/>
    <property type="match status" value="1"/>
</dbReference>
<dbReference type="EMBL" id="CAIIXF020000005">
    <property type="protein sequence ID" value="CAH1783960.1"/>
    <property type="molecule type" value="Genomic_DNA"/>
</dbReference>
<feature type="region of interest" description="Disordered" evidence="1">
    <location>
        <begin position="281"/>
        <end position="314"/>
    </location>
</feature>
<reference evidence="2" key="1">
    <citation type="submission" date="2022-03" db="EMBL/GenBank/DDBJ databases">
        <authorList>
            <person name="Martin C."/>
        </authorList>
    </citation>
    <scope>NUCLEOTIDE SEQUENCE</scope>
</reference>
<dbReference type="SUPFAM" id="SSF57667">
    <property type="entry name" value="beta-beta-alpha zinc fingers"/>
    <property type="match status" value="1"/>
</dbReference>
<comment type="caution">
    <text evidence="2">The sequence shown here is derived from an EMBL/GenBank/DDBJ whole genome shotgun (WGS) entry which is preliminary data.</text>
</comment>
<organism evidence="2 3">
    <name type="scientific">Owenia fusiformis</name>
    <name type="common">Polychaete worm</name>
    <dbReference type="NCBI Taxonomy" id="6347"/>
    <lineage>
        <taxon>Eukaryota</taxon>
        <taxon>Metazoa</taxon>
        <taxon>Spiralia</taxon>
        <taxon>Lophotrochozoa</taxon>
        <taxon>Annelida</taxon>
        <taxon>Polychaeta</taxon>
        <taxon>Sedentaria</taxon>
        <taxon>Canalipalpata</taxon>
        <taxon>Sabellida</taxon>
        <taxon>Oweniida</taxon>
        <taxon>Oweniidae</taxon>
        <taxon>Owenia</taxon>
    </lineage>
</organism>
<evidence type="ECO:0000313" key="2">
    <source>
        <dbReference type="EMBL" id="CAH1783960.1"/>
    </source>
</evidence>
<dbReference type="Proteomes" id="UP000749559">
    <property type="component" value="Unassembled WGS sequence"/>
</dbReference>
<protein>
    <submittedName>
        <fullName evidence="2">Uncharacterized protein</fullName>
    </submittedName>
</protein>
<dbReference type="OrthoDB" id="6147390at2759"/>
<dbReference type="Gene3D" id="3.30.160.60">
    <property type="entry name" value="Classic Zinc Finger"/>
    <property type="match status" value="1"/>
</dbReference>